<dbReference type="EMBL" id="MLJW01000119">
    <property type="protein sequence ID" value="OIQ98406.1"/>
    <property type="molecule type" value="Genomic_DNA"/>
</dbReference>
<comment type="caution">
    <text evidence="1">The sequence shown here is derived from an EMBL/GenBank/DDBJ whole genome shotgun (WGS) entry which is preliminary data.</text>
</comment>
<sequence>MALPPPLSRLALLPVLLLLTGCGAVRWTGEKAAGEVNGLNGVTHALGSPFSAGQTFLILDGVSVINTGKTIDDHLVSWISGQDCSTIRAMKGEDYCRPNPTKPITVTRISYCYHDLAGTTCYTQPLPGNTQPTGIEVYQVPVAAIPSSP</sequence>
<gene>
    <name evidence="1" type="ORF">GALL_195310</name>
</gene>
<evidence type="ECO:0000313" key="1">
    <source>
        <dbReference type="EMBL" id="OIQ98406.1"/>
    </source>
</evidence>
<accession>A0A1J5RQY6</accession>
<name>A0A1J5RQY6_9ZZZZ</name>
<dbReference type="AlphaFoldDB" id="A0A1J5RQY6"/>
<proteinExistence type="predicted"/>
<reference evidence="1" key="1">
    <citation type="submission" date="2016-10" db="EMBL/GenBank/DDBJ databases">
        <title>Sequence of Gallionella enrichment culture.</title>
        <authorList>
            <person name="Poehlein A."/>
            <person name="Muehling M."/>
            <person name="Daniel R."/>
        </authorList>
    </citation>
    <scope>NUCLEOTIDE SEQUENCE</scope>
</reference>
<organism evidence="1">
    <name type="scientific">mine drainage metagenome</name>
    <dbReference type="NCBI Taxonomy" id="410659"/>
    <lineage>
        <taxon>unclassified sequences</taxon>
        <taxon>metagenomes</taxon>
        <taxon>ecological metagenomes</taxon>
    </lineage>
</organism>
<protein>
    <submittedName>
        <fullName evidence="1">Uncharacterized protein</fullName>
    </submittedName>
</protein>